<feature type="transmembrane region" description="Helical" evidence="2">
    <location>
        <begin position="274"/>
        <end position="299"/>
    </location>
</feature>
<feature type="transmembrane region" description="Helical" evidence="2">
    <location>
        <begin position="320"/>
        <end position="340"/>
    </location>
</feature>
<feature type="transmembrane region" description="Helical" evidence="2">
    <location>
        <begin position="135"/>
        <end position="159"/>
    </location>
</feature>
<evidence type="ECO:0000313" key="3">
    <source>
        <dbReference type="EMBL" id="GIG50500.1"/>
    </source>
</evidence>
<dbReference type="Proteomes" id="UP000660611">
    <property type="component" value="Unassembled WGS sequence"/>
</dbReference>
<feature type="transmembrane region" description="Helical" evidence="2">
    <location>
        <begin position="171"/>
        <end position="193"/>
    </location>
</feature>
<evidence type="ECO:0000256" key="2">
    <source>
        <dbReference type="SAM" id="Phobius"/>
    </source>
</evidence>
<keyword evidence="4" id="KW-1185">Reference proteome</keyword>
<dbReference type="RefSeq" id="WP_203852132.1">
    <property type="nucleotide sequence ID" value="NZ_BAAAVW010000028.1"/>
</dbReference>
<evidence type="ECO:0008006" key="5">
    <source>
        <dbReference type="Google" id="ProtNLM"/>
    </source>
</evidence>
<name>A0A919UGD1_9ACTN</name>
<protein>
    <recommendedName>
        <fullName evidence="5">PrsW family intramembrane metalloprotease</fullName>
    </recommendedName>
</protein>
<feature type="region of interest" description="Disordered" evidence="1">
    <location>
        <begin position="1"/>
        <end position="68"/>
    </location>
</feature>
<dbReference type="PANTHER" id="PTHR36844:SF1">
    <property type="entry name" value="PROTEASE PRSW"/>
    <property type="match status" value="1"/>
</dbReference>
<feature type="transmembrane region" description="Helical" evidence="2">
    <location>
        <begin position="108"/>
        <end position="129"/>
    </location>
</feature>
<gene>
    <name evidence="3" type="ORF">Dsi01nite_085410</name>
</gene>
<feature type="transmembrane region" description="Helical" evidence="2">
    <location>
        <begin position="205"/>
        <end position="228"/>
    </location>
</feature>
<evidence type="ECO:0000256" key="1">
    <source>
        <dbReference type="SAM" id="MobiDB-lite"/>
    </source>
</evidence>
<dbReference type="Pfam" id="PF13367">
    <property type="entry name" value="PrsW-protease"/>
    <property type="match status" value="1"/>
</dbReference>
<comment type="caution">
    <text evidence="3">The sequence shown here is derived from an EMBL/GenBank/DDBJ whole genome shotgun (WGS) entry which is preliminary data.</text>
</comment>
<dbReference type="AlphaFoldDB" id="A0A919UGD1"/>
<evidence type="ECO:0000313" key="4">
    <source>
        <dbReference type="Proteomes" id="UP000660611"/>
    </source>
</evidence>
<dbReference type="PANTHER" id="PTHR36844">
    <property type="entry name" value="PROTEASE PRSW"/>
    <property type="match status" value="1"/>
</dbReference>
<feature type="transmembrane region" description="Helical" evidence="2">
    <location>
        <begin position="240"/>
        <end position="262"/>
    </location>
</feature>
<keyword evidence="2" id="KW-0472">Membrane</keyword>
<reference evidence="3" key="1">
    <citation type="submission" date="2021-01" db="EMBL/GenBank/DDBJ databases">
        <title>Whole genome shotgun sequence of Dactylosporangium siamense NBRC 106093.</title>
        <authorList>
            <person name="Komaki H."/>
            <person name="Tamura T."/>
        </authorList>
    </citation>
    <scope>NUCLEOTIDE SEQUENCE</scope>
    <source>
        <strain evidence="3">NBRC 106093</strain>
    </source>
</reference>
<proteinExistence type="predicted"/>
<dbReference type="InterPro" id="IPR026898">
    <property type="entry name" value="PrsW"/>
</dbReference>
<dbReference type="EMBL" id="BONQ01000130">
    <property type="protein sequence ID" value="GIG50500.1"/>
    <property type="molecule type" value="Genomic_DNA"/>
</dbReference>
<keyword evidence="2" id="KW-0812">Transmembrane</keyword>
<accession>A0A919UGD1</accession>
<keyword evidence="2" id="KW-1133">Transmembrane helix</keyword>
<feature type="transmembrane region" description="Helical" evidence="2">
    <location>
        <begin position="352"/>
        <end position="372"/>
    </location>
</feature>
<sequence>MTELPPSGTPSEPNRHDERSAPPPGDGAFPQRSPWAAPLAGSPEVSPGYQVAFGKPPSGEPDWNAAAPDVVPNVTEDAAPDTGEQRYPTAALALAAAPPAKRSDRRRLWTLIGVSSCIAACGVAMLAFLGFSGGWTALVIGVSAAIIPVPVLVSCFLWLDRYEPEPVRYLVFVFGWGACVATAVALAVNTGGALLADRLGLSDSIVAVLVAPLIEESMKALGPVLLFWRRPRAFSGLIDGIVYCGLSATGFAMVENILYLGIKGYADNAESDGPVSGAVALVGIFVVRILMTGFAHPLFTSMTGIGLGIASRSSTKSVRWLAPIAGVLLAMLLHGSWNLMSVVASATPWVLLYGYFAVMMPIFLCMVGFALWQRSNEGKLTERMLTEYARAGWFSPPEVAALGTLGRRLSARRWARRVAGDPGAKAMRAFQFDATKLALLRDGLYRGLDNTPSRRMEALAEERHLLTALAAYRQVFIGRDPQAPLAVWDGSRYHITFPDGMVRVLAAPPTPVVPVPVVVPPPPPPVPMYAGYPYPYR</sequence>
<organism evidence="3 4">
    <name type="scientific">Dactylosporangium siamense</name>
    <dbReference type="NCBI Taxonomy" id="685454"/>
    <lineage>
        <taxon>Bacteria</taxon>
        <taxon>Bacillati</taxon>
        <taxon>Actinomycetota</taxon>
        <taxon>Actinomycetes</taxon>
        <taxon>Micromonosporales</taxon>
        <taxon>Micromonosporaceae</taxon>
        <taxon>Dactylosporangium</taxon>
    </lineage>
</organism>
<dbReference type="GO" id="GO:0008233">
    <property type="term" value="F:peptidase activity"/>
    <property type="evidence" value="ECO:0007669"/>
    <property type="project" value="InterPro"/>
</dbReference>